<dbReference type="EMBL" id="MAPZ01000010">
    <property type="protein sequence ID" value="OBY11830.1"/>
    <property type="molecule type" value="Genomic_DNA"/>
</dbReference>
<keyword evidence="1" id="KW-1133">Transmembrane helix</keyword>
<dbReference type="OrthoDB" id="10003142at2"/>
<evidence type="ECO:0000256" key="1">
    <source>
        <dbReference type="SAM" id="Phobius"/>
    </source>
</evidence>
<dbReference type="GeneID" id="42775576"/>
<organism evidence="2 3">
    <name type="scientific">Clostridium paraputrificum</name>
    <dbReference type="NCBI Taxonomy" id="29363"/>
    <lineage>
        <taxon>Bacteria</taxon>
        <taxon>Bacillati</taxon>
        <taxon>Bacillota</taxon>
        <taxon>Clostridia</taxon>
        <taxon>Eubacteriales</taxon>
        <taxon>Clostridiaceae</taxon>
        <taxon>Clostridium</taxon>
    </lineage>
</organism>
<keyword evidence="3" id="KW-1185">Reference proteome</keyword>
<protein>
    <submittedName>
        <fullName evidence="2">Uncharacterized protein</fullName>
    </submittedName>
</protein>
<accession>A0A174CY70</accession>
<name>A0A174CY70_9CLOT</name>
<evidence type="ECO:0000313" key="2">
    <source>
        <dbReference type="EMBL" id="OBY11830.1"/>
    </source>
</evidence>
<keyword evidence="1" id="KW-0472">Membrane</keyword>
<feature type="transmembrane region" description="Helical" evidence="1">
    <location>
        <begin position="12"/>
        <end position="31"/>
    </location>
</feature>
<dbReference type="AlphaFoldDB" id="A0A174CY70"/>
<proteinExistence type="predicted"/>
<dbReference type="RefSeq" id="WP_055183854.1">
    <property type="nucleotide sequence ID" value="NZ_CABJAZ010000002.1"/>
</dbReference>
<gene>
    <name evidence="2" type="ORF">CP373A1_02585</name>
</gene>
<reference evidence="2 3" key="1">
    <citation type="submission" date="2016-06" db="EMBL/GenBank/DDBJ databases">
        <authorList>
            <person name="Kjaerup R.B."/>
            <person name="Dalgaard T.S."/>
            <person name="Juul-Madsen H.R."/>
        </authorList>
    </citation>
    <scope>NUCLEOTIDE SEQUENCE [LARGE SCALE GENOMIC DNA]</scope>
    <source>
        <strain evidence="2 3">373-A1</strain>
    </source>
</reference>
<dbReference type="Proteomes" id="UP000092714">
    <property type="component" value="Unassembled WGS sequence"/>
</dbReference>
<comment type="caution">
    <text evidence="2">The sequence shown here is derived from an EMBL/GenBank/DDBJ whole genome shotgun (WGS) entry which is preliminary data.</text>
</comment>
<evidence type="ECO:0000313" key="3">
    <source>
        <dbReference type="Proteomes" id="UP000092714"/>
    </source>
</evidence>
<keyword evidence="1" id="KW-0812">Transmembrane</keyword>
<sequence length="123" mass="14761">MDREMWKFFRRLFIFIFLILSILIIFNKTHLKTLKSETNNQVIIYYKDAFLFGSTEIKVYYKKDSMIFEKKLFSTSLENDGGHPTEDSVRYSWKDNVCSISLISSEGKSKYYQIIFDDEVTYR</sequence>